<dbReference type="PANTHER" id="PTHR45757:SF23">
    <property type="entry name" value="MAJOR FACILITATOR SUPERFAMILY (MFS) PROFILE DOMAIN-CONTAINING PROTEIN"/>
    <property type="match status" value="1"/>
</dbReference>
<proteinExistence type="predicted"/>
<comment type="caution">
    <text evidence="5">The sequence shown here is derived from an EMBL/GenBank/DDBJ whole genome shotgun (WGS) entry which is preliminary data.</text>
</comment>
<keyword evidence="3" id="KW-0812">Transmembrane</keyword>
<name>A0AAN4ZDM3_9BILA</name>
<feature type="region of interest" description="Disordered" evidence="2">
    <location>
        <begin position="463"/>
        <end position="487"/>
    </location>
</feature>
<feature type="transmembrane region" description="Helical" evidence="3">
    <location>
        <begin position="164"/>
        <end position="184"/>
    </location>
</feature>
<evidence type="ECO:0000256" key="3">
    <source>
        <dbReference type="SAM" id="Phobius"/>
    </source>
</evidence>
<evidence type="ECO:0000259" key="4">
    <source>
        <dbReference type="PROSITE" id="PS50850"/>
    </source>
</evidence>
<comment type="subcellular location">
    <subcellularLocation>
        <location evidence="1">Membrane</location>
        <topology evidence="1">Multi-pass membrane protein</topology>
    </subcellularLocation>
</comment>
<dbReference type="SUPFAM" id="SSF103473">
    <property type="entry name" value="MFS general substrate transporter"/>
    <property type="match status" value="1"/>
</dbReference>
<keyword evidence="3" id="KW-0472">Membrane</keyword>
<reference evidence="6" key="1">
    <citation type="submission" date="2022-10" db="EMBL/GenBank/DDBJ databases">
        <title>Genome assembly of Pristionchus species.</title>
        <authorList>
            <person name="Yoshida K."/>
            <person name="Sommer R.J."/>
        </authorList>
    </citation>
    <scope>NUCLEOTIDE SEQUENCE [LARGE SCALE GENOMIC DNA]</scope>
    <source>
        <strain evidence="6">RS5460</strain>
    </source>
</reference>
<dbReference type="InterPro" id="IPR011701">
    <property type="entry name" value="MFS"/>
</dbReference>
<evidence type="ECO:0000256" key="2">
    <source>
        <dbReference type="SAM" id="MobiDB-lite"/>
    </source>
</evidence>
<evidence type="ECO:0000313" key="5">
    <source>
        <dbReference type="EMBL" id="GMR37181.1"/>
    </source>
</evidence>
<feature type="transmembrane region" description="Helical" evidence="3">
    <location>
        <begin position="196"/>
        <end position="215"/>
    </location>
</feature>
<feature type="non-terminal residue" evidence="5">
    <location>
        <position position="1"/>
    </location>
</feature>
<evidence type="ECO:0000313" key="6">
    <source>
        <dbReference type="Proteomes" id="UP001328107"/>
    </source>
</evidence>
<feature type="transmembrane region" description="Helical" evidence="3">
    <location>
        <begin position="104"/>
        <end position="124"/>
    </location>
</feature>
<protein>
    <recommendedName>
        <fullName evidence="4">Major facilitator superfamily (MFS) profile domain-containing protein</fullName>
    </recommendedName>
</protein>
<dbReference type="GO" id="GO:0022857">
    <property type="term" value="F:transmembrane transporter activity"/>
    <property type="evidence" value="ECO:0007669"/>
    <property type="project" value="InterPro"/>
</dbReference>
<dbReference type="Proteomes" id="UP001328107">
    <property type="component" value="Unassembled WGS sequence"/>
</dbReference>
<dbReference type="InterPro" id="IPR020846">
    <property type="entry name" value="MFS_dom"/>
</dbReference>
<feature type="transmembrane region" description="Helical" evidence="3">
    <location>
        <begin position="331"/>
        <end position="353"/>
    </location>
</feature>
<keyword evidence="6" id="KW-1185">Reference proteome</keyword>
<evidence type="ECO:0000256" key="1">
    <source>
        <dbReference type="ARBA" id="ARBA00004141"/>
    </source>
</evidence>
<dbReference type="InterPro" id="IPR036259">
    <property type="entry name" value="MFS_trans_sf"/>
</dbReference>
<feature type="transmembrane region" description="Helical" evidence="3">
    <location>
        <begin position="298"/>
        <end position="319"/>
    </location>
</feature>
<sequence length="487" mass="53512">ILFIQMATQRDEERRYNALFGSRVRFFVMLLVLFCLTAIWSNILTLNFVVICMAPLENGTIEQNADRYSYSNSEFQWLISIVAIAALATNGIVVYLIDKIGIRTVFTGLGILSAIVTMSIPMAIRNGYYFLLFARFLQGVSFAANFPVIGAFCAKWAYFKQVGLLVSVLVAYVQLSPTITMSVSGPLCQSSFGWPSVFYAHSVATFLLFVFYGIFYRNSPQKHPFVGSIEKAKIAIGKTAVVDKRSRVPVPYLSILSTPAVYAVWIASIANFGAVNLMLAFTPIYFSRVLGISITSTGFSAALPPLSQFIVKVVAGWISDRVKFVSETNKLRLFNSLAMIPCGGFFFLLGFLGTENPKLNMLAMGGAAGFLGAATGGFFKAGPMISKQYSHVVTGAFSLMLTLMMLLIPIIVNAVLDGEMGIERWQRVFLGTAALMWVNNAIFCIFIRGDPCKWTEVPPISPSPTAAKDLESTAHSIEQSKDAQEKY</sequence>
<dbReference type="EMBL" id="BTRK01000002">
    <property type="protein sequence ID" value="GMR37181.1"/>
    <property type="molecule type" value="Genomic_DNA"/>
</dbReference>
<feature type="transmembrane region" description="Helical" evidence="3">
    <location>
        <begin position="130"/>
        <end position="152"/>
    </location>
</feature>
<feature type="transmembrane region" description="Helical" evidence="3">
    <location>
        <begin position="76"/>
        <end position="97"/>
    </location>
</feature>
<gene>
    <name evidence="5" type="ORF">PMAYCL1PPCAC_07376</name>
</gene>
<feature type="transmembrane region" description="Helical" evidence="3">
    <location>
        <begin position="428"/>
        <end position="447"/>
    </location>
</feature>
<dbReference type="GO" id="GO:0016020">
    <property type="term" value="C:membrane"/>
    <property type="evidence" value="ECO:0007669"/>
    <property type="project" value="UniProtKB-SubCell"/>
</dbReference>
<organism evidence="5 6">
    <name type="scientific">Pristionchus mayeri</name>
    <dbReference type="NCBI Taxonomy" id="1317129"/>
    <lineage>
        <taxon>Eukaryota</taxon>
        <taxon>Metazoa</taxon>
        <taxon>Ecdysozoa</taxon>
        <taxon>Nematoda</taxon>
        <taxon>Chromadorea</taxon>
        <taxon>Rhabditida</taxon>
        <taxon>Rhabditina</taxon>
        <taxon>Diplogasteromorpha</taxon>
        <taxon>Diplogasteroidea</taxon>
        <taxon>Neodiplogasteridae</taxon>
        <taxon>Pristionchus</taxon>
    </lineage>
</organism>
<dbReference type="Pfam" id="PF07690">
    <property type="entry name" value="MFS_1"/>
    <property type="match status" value="1"/>
</dbReference>
<feature type="transmembrane region" description="Helical" evidence="3">
    <location>
        <begin position="262"/>
        <end position="286"/>
    </location>
</feature>
<feature type="transmembrane region" description="Helical" evidence="3">
    <location>
        <begin position="24"/>
        <end position="56"/>
    </location>
</feature>
<feature type="transmembrane region" description="Helical" evidence="3">
    <location>
        <begin position="359"/>
        <end position="379"/>
    </location>
</feature>
<dbReference type="PROSITE" id="PS50850">
    <property type="entry name" value="MFS"/>
    <property type="match status" value="1"/>
</dbReference>
<keyword evidence="3" id="KW-1133">Transmembrane helix</keyword>
<feature type="transmembrane region" description="Helical" evidence="3">
    <location>
        <begin position="391"/>
        <end position="416"/>
    </location>
</feature>
<accession>A0AAN4ZDM3</accession>
<dbReference type="PANTHER" id="PTHR45757">
    <property type="entry name" value="PROTEIN CBG23364-RELATED"/>
    <property type="match status" value="1"/>
</dbReference>
<dbReference type="Gene3D" id="1.20.1250.20">
    <property type="entry name" value="MFS general substrate transporter like domains"/>
    <property type="match status" value="2"/>
</dbReference>
<feature type="compositionally biased region" description="Basic and acidic residues" evidence="2">
    <location>
        <begin position="468"/>
        <end position="487"/>
    </location>
</feature>
<feature type="domain" description="Major facilitator superfamily (MFS) profile" evidence="4">
    <location>
        <begin position="33"/>
        <end position="451"/>
    </location>
</feature>
<dbReference type="AlphaFoldDB" id="A0AAN4ZDM3"/>